<feature type="transmembrane region" description="Helical" evidence="2">
    <location>
        <begin position="133"/>
        <end position="154"/>
    </location>
</feature>
<keyword evidence="2" id="KW-1133">Transmembrane helix</keyword>
<sequence length="160" mass="17608">MDAPATSLDWLRDGCTAQAAQPAHHSTIVRYLDASQVSSFTPMQEVLFKLIYFSTKDGTRAQTDSPPIEERTLGYNLAFGMPPPVTPSGRPKLPPGRADVETRAPPNVREPVATPAHGLPYDIQAEWPNYDELAILTVLTMLTGLTVMTWLTVLTMDRVD</sequence>
<comment type="caution">
    <text evidence="3">The sequence shown here is derived from an EMBL/GenBank/DDBJ whole genome shotgun (WGS) entry which is preliminary data.</text>
</comment>
<name>A0AAD7X9C2_9APHY</name>
<dbReference type="Proteomes" id="UP001215151">
    <property type="component" value="Unassembled WGS sequence"/>
</dbReference>
<feature type="region of interest" description="Disordered" evidence="1">
    <location>
        <begin position="84"/>
        <end position="113"/>
    </location>
</feature>
<evidence type="ECO:0000256" key="1">
    <source>
        <dbReference type="SAM" id="MobiDB-lite"/>
    </source>
</evidence>
<evidence type="ECO:0000256" key="2">
    <source>
        <dbReference type="SAM" id="Phobius"/>
    </source>
</evidence>
<keyword evidence="4" id="KW-1185">Reference proteome</keyword>
<evidence type="ECO:0000313" key="3">
    <source>
        <dbReference type="EMBL" id="KAJ8474406.1"/>
    </source>
</evidence>
<gene>
    <name evidence="3" type="ORF">ONZ51_g7240</name>
</gene>
<accession>A0AAD7X9C2</accession>
<proteinExistence type="predicted"/>
<organism evidence="3 4">
    <name type="scientific">Trametes cubensis</name>
    <dbReference type="NCBI Taxonomy" id="1111947"/>
    <lineage>
        <taxon>Eukaryota</taxon>
        <taxon>Fungi</taxon>
        <taxon>Dikarya</taxon>
        <taxon>Basidiomycota</taxon>
        <taxon>Agaricomycotina</taxon>
        <taxon>Agaricomycetes</taxon>
        <taxon>Polyporales</taxon>
        <taxon>Polyporaceae</taxon>
        <taxon>Trametes</taxon>
    </lineage>
</organism>
<dbReference type="EMBL" id="JAPEVG010000189">
    <property type="protein sequence ID" value="KAJ8474406.1"/>
    <property type="molecule type" value="Genomic_DNA"/>
</dbReference>
<dbReference type="AlphaFoldDB" id="A0AAD7X9C2"/>
<reference evidence="3" key="1">
    <citation type="submission" date="2022-11" db="EMBL/GenBank/DDBJ databases">
        <title>Genome Sequence of Cubamyces cubensis.</title>
        <authorList>
            <person name="Buettner E."/>
        </authorList>
    </citation>
    <scope>NUCLEOTIDE SEQUENCE</scope>
    <source>
        <strain evidence="3">MPL-01</strain>
    </source>
</reference>
<protein>
    <submittedName>
        <fullName evidence="3">Uncharacterized protein</fullName>
    </submittedName>
</protein>
<keyword evidence="2" id="KW-0472">Membrane</keyword>
<keyword evidence="2" id="KW-0812">Transmembrane</keyword>
<evidence type="ECO:0000313" key="4">
    <source>
        <dbReference type="Proteomes" id="UP001215151"/>
    </source>
</evidence>